<evidence type="ECO:0000256" key="17">
    <source>
        <dbReference type="ARBA" id="ARBA00073013"/>
    </source>
</evidence>
<name>A0A8C5N9Q6_GOUWI</name>
<evidence type="ECO:0000256" key="7">
    <source>
        <dbReference type="ARBA" id="ARBA00022723"/>
    </source>
</evidence>
<evidence type="ECO:0000256" key="13">
    <source>
        <dbReference type="ARBA" id="ARBA00023136"/>
    </source>
</evidence>
<dbReference type="SUPFAM" id="SSF57850">
    <property type="entry name" value="RING/U-box"/>
    <property type="match status" value="1"/>
</dbReference>
<comment type="subcellular location">
    <subcellularLocation>
        <location evidence="2">Endoplasmic reticulum membrane</location>
        <topology evidence="2">Multi-pass membrane protein</topology>
    </subcellularLocation>
</comment>
<keyword evidence="5 19" id="KW-0812">Transmembrane</keyword>
<dbReference type="Gene3D" id="3.30.40.10">
    <property type="entry name" value="Zinc/RING finger domain, C3HC4 (zinc finger)"/>
    <property type="match status" value="1"/>
</dbReference>
<feature type="domain" description="RING-type" evidence="20">
    <location>
        <begin position="25"/>
        <end position="65"/>
    </location>
</feature>
<reference evidence="22" key="2">
    <citation type="submission" date="2025-08" db="UniProtKB">
        <authorList>
            <consortium name="Ensembl"/>
        </authorList>
    </citation>
    <scope>IDENTIFICATION</scope>
</reference>
<proteinExistence type="predicted"/>
<evidence type="ECO:0000256" key="2">
    <source>
        <dbReference type="ARBA" id="ARBA00004477"/>
    </source>
</evidence>
<dbReference type="PROSITE" id="PS50105">
    <property type="entry name" value="SAM_DOMAIN"/>
    <property type="match status" value="1"/>
</dbReference>
<dbReference type="GO" id="GO:0008270">
    <property type="term" value="F:zinc ion binding"/>
    <property type="evidence" value="ECO:0007669"/>
    <property type="project" value="UniProtKB-KW"/>
</dbReference>
<evidence type="ECO:0000256" key="5">
    <source>
        <dbReference type="ARBA" id="ARBA00022692"/>
    </source>
</evidence>
<dbReference type="FunFam" id="3.30.40.10:FF:000331">
    <property type="entry name" value="Bifunctional apoptosis regulator"/>
    <property type="match status" value="1"/>
</dbReference>
<evidence type="ECO:0000256" key="8">
    <source>
        <dbReference type="ARBA" id="ARBA00022771"/>
    </source>
</evidence>
<evidence type="ECO:0000259" key="21">
    <source>
        <dbReference type="PROSITE" id="PS50105"/>
    </source>
</evidence>
<gene>
    <name evidence="22" type="primary">bfar</name>
</gene>
<evidence type="ECO:0000256" key="3">
    <source>
        <dbReference type="ARBA" id="ARBA00012483"/>
    </source>
</evidence>
<dbReference type="SMART" id="SM00184">
    <property type="entry name" value="RING"/>
    <property type="match status" value="1"/>
</dbReference>
<evidence type="ECO:0000256" key="10">
    <source>
        <dbReference type="ARBA" id="ARBA00022833"/>
    </source>
</evidence>
<dbReference type="Proteomes" id="UP000694680">
    <property type="component" value="Chromosome 17"/>
</dbReference>
<evidence type="ECO:0000256" key="15">
    <source>
        <dbReference type="ARBA" id="ARBA00055004"/>
    </source>
</evidence>
<keyword evidence="8 18" id="KW-0863">Zinc-finger</keyword>
<dbReference type="PANTHER" id="PTHR15898">
    <property type="entry name" value="BIFUNCTIONAL APOPTOSIS REGULATOR"/>
    <property type="match status" value="1"/>
</dbReference>
<keyword evidence="10" id="KW-0862">Zinc</keyword>
<dbReference type="GO" id="GO:0005789">
    <property type="term" value="C:endoplasmic reticulum membrane"/>
    <property type="evidence" value="ECO:0007669"/>
    <property type="project" value="UniProtKB-SubCell"/>
</dbReference>
<dbReference type="Pfam" id="PF00536">
    <property type="entry name" value="SAM_1"/>
    <property type="match status" value="1"/>
</dbReference>
<dbReference type="CDD" id="cd09513">
    <property type="entry name" value="SAM_BAR"/>
    <property type="match status" value="1"/>
</dbReference>
<dbReference type="InterPro" id="IPR013083">
    <property type="entry name" value="Znf_RING/FYVE/PHD"/>
</dbReference>
<comment type="function">
    <text evidence="15">Membrane-bound E3 ubiquitin ligase that plays a role in several processes including apoptosis regulation or reticulum endoplasmic stress. Has anti-apoptotic activity, both for apoptosis triggered via death-receptors and via mitochondrial factors. Contributes to the dynamic control of IRE1/ERN1 signaling during ER stress by inducing BAX inhibitor 1/TMBIM6 proteasomal degradation. Promotes the activation of TGF-beta signaling by mediating the 'Lys-63'-linked ubiquitination of TGFBR1 which is critical to activate the pathway. Together with NGFR, negatively regulates NF-kappa-B and JNK-related signaling pathways. Promotes the proteasome-mediated degradation of PNPLA3, a protein involveld in lipid metabolism.</text>
</comment>
<dbReference type="InterPro" id="IPR017907">
    <property type="entry name" value="Znf_RING_CS"/>
</dbReference>
<feature type="domain" description="SAM" evidence="21">
    <location>
        <begin position="166"/>
        <end position="233"/>
    </location>
</feature>
<dbReference type="PROSITE" id="PS00518">
    <property type="entry name" value="ZF_RING_1"/>
    <property type="match status" value="1"/>
</dbReference>
<evidence type="ECO:0000256" key="9">
    <source>
        <dbReference type="ARBA" id="ARBA00022824"/>
    </source>
</evidence>
<keyword evidence="23" id="KW-1185">Reference proteome</keyword>
<evidence type="ECO:0000256" key="11">
    <source>
        <dbReference type="ARBA" id="ARBA00022843"/>
    </source>
</evidence>
<feature type="transmembrane region" description="Helical" evidence="19">
    <location>
        <begin position="340"/>
        <end position="365"/>
    </location>
</feature>
<dbReference type="GO" id="GO:0043161">
    <property type="term" value="P:proteasome-mediated ubiquitin-dependent protein catabolic process"/>
    <property type="evidence" value="ECO:0007669"/>
    <property type="project" value="TreeGrafter"/>
</dbReference>
<keyword evidence="9" id="KW-0256">Endoplasmic reticulum</keyword>
<evidence type="ECO:0000256" key="18">
    <source>
        <dbReference type="PROSITE-ProRule" id="PRU00175"/>
    </source>
</evidence>
<evidence type="ECO:0000256" key="14">
    <source>
        <dbReference type="ARBA" id="ARBA00023180"/>
    </source>
</evidence>
<feature type="transmembrane region" description="Helical" evidence="19">
    <location>
        <begin position="377"/>
        <end position="395"/>
    </location>
</feature>
<dbReference type="GO" id="GO:0006915">
    <property type="term" value="P:apoptotic process"/>
    <property type="evidence" value="ECO:0007669"/>
    <property type="project" value="UniProtKB-KW"/>
</dbReference>
<dbReference type="InterPro" id="IPR001660">
    <property type="entry name" value="SAM"/>
</dbReference>
<comment type="catalytic activity">
    <reaction evidence="1">
        <text>S-ubiquitinyl-[E2 ubiquitin-conjugating enzyme]-L-cysteine + [acceptor protein]-L-lysine = [E2 ubiquitin-conjugating enzyme]-L-cysteine + N(6)-ubiquitinyl-[acceptor protein]-L-lysine.</text>
        <dbReference type="EC" id="2.3.2.27"/>
    </reaction>
</comment>
<comment type="subunit">
    <text evidence="16">Interacts with CASP8, BCL2 and BCL2L1 through SAM domain and also with HIP1, IFT57, ESRRBL1 and BCAP31. Interacts with NGFR; this interaction inhibits NF-kappa-B and JNK-related signaling pathways.</text>
</comment>
<evidence type="ECO:0000256" key="12">
    <source>
        <dbReference type="ARBA" id="ARBA00022989"/>
    </source>
</evidence>
<evidence type="ECO:0000313" key="23">
    <source>
        <dbReference type="Proteomes" id="UP000694680"/>
    </source>
</evidence>
<dbReference type="CDD" id="cd16497">
    <property type="entry name" value="RING-HC_BAR"/>
    <property type="match status" value="1"/>
</dbReference>
<accession>A0A8C5N9Q6</accession>
<evidence type="ECO:0000256" key="19">
    <source>
        <dbReference type="SAM" id="Phobius"/>
    </source>
</evidence>
<keyword evidence="4" id="KW-0808">Transferase</keyword>
<keyword evidence="12 19" id="KW-1133">Transmembrane helix</keyword>
<evidence type="ECO:0000256" key="16">
    <source>
        <dbReference type="ARBA" id="ARBA00062081"/>
    </source>
</evidence>
<dbReference type="Ensembl" id="ENSGWIT00000042725.1">
    <property type="protein sequence ID" value="ENSGWIP00000039288.1"/>
    <property type="gene ID" value="ENSGWIG00000019974.1"/>
</dbReference>
<dbReference type="SMART" id="SM00454">
    <property type="entry name" value="SAM"/>
    <property type="match status" value="1"/>
</dbReference>
<reference evidence="22" key="3">
    <citation type="submission" date="2025-09" db="UniProtKB">
        <authorList>
            <consortium name="Ensembl"/>
        </authorList>
    </citation>
    <scope>IDENTIFICATION</scope>
</reference>
<dbReference type="SUPFAM" id="SSF47769">
    <property type="entry name" value="SAM/Pointed domain"/>
    <property type="match status" value="1"/>
</dbReference>
<dbReference type="Pfam" id="PF15227">
    <property type="entry name" value="zf-C3HC4_4"/>
    <property type="match status" value="1"/>
</dbReference>
<dbReference type="GO" id="GO:0061630">
    <property type="term" value="F:ubiquitin protein ligase activity"/>
    <property type="evidence" value="ECO:0007669"/>
    <property type="project" value="UniProtKB-EC"/>
</dbReference>
<evidence type="ECO:0000256" key="6">
    <source>
        <dbReference type="ARBA" id="ARBA00022703"/>
    </source>
</evidence>
<evidence type="ECO:0000313" key="22">
    <source>
        <dbReference type="Ensembl" id="ENSGWIP00000039288.1"/>
    </source>
</evidence>
<dbReference type="Gene3D" id="1.10.150.50">
    <property type="entry name" value="Transcription Factor, Ets-1"/>
    <property type="match status" value="1"/>
</dbReference>
<evidence type="ECO:0000259" key="20">
    <source>
        <dbReference type="PROSITE" id="PS50089"/>
    </source>
</evidence>
<organism evidence="22 23">
    <name type="scientific">Gouania willdenowi</name>
    <name type="common">Blunt-snouted clingfish</name>
    <name type="synonym">Lepadogaster willdenowi</name>
    <dbReference type="NCBI Taxonomy" id="441366"/>
    <lineage>
        <taxon>Eukaryota</taxon>
        <taxon>Metazoa</taxon>
        <taxon>Chordata</taxon>
        <taxon>Craniata</taxon>
        <taxon>Vertebrata</taxon>
        <taxon>Euteleostomi</taxon>
        <taxon>Actinopterygii</taxon>
        <taxon>Neopterygii</taxon>
        <taxon>Teleostei</taxon>
        <taxon>Neoteleostei</taxon>
        <taxon>Acanthomorphata</taxon>
        <taxon>Ovalentaria</taxon>
        <taxon>Blenniimorphae</taxon>
        <taxon>Blenniiformes</taxon>
        <taxon>Gobiesocoidei</taxon>
        <taxon>Gobiesocidae</taxon>
        <taxon>Gobiesocinae</taxon>
        <taxon>Gouania</taxon>
    </lineage>
</organism>
<dbReference type="AlphaFoldDB" id="A0A8C5N9Q6"/>
<dbReference type="InterPro" id="IPR013761">
    <property type="entry name" value="SAM/pointed_sf"/>
</dbReference>
<dbReference type="PROSITE" id="PS50089">
    <property type="entry name" value="ZF_RING_2"/>
    <property type="match status" value="1"/>
</dbReference>
<keyword evidence="14" id="KW-0325">Glycoprotein</keyword>
<dbReference type="InterPro" id="IPR001841">
    <property type="entry name" value="Znf_RING"/>
</dbReference>
<reference evidence="22" key="1">
    <citation type="submission" date="2020-06" db="EMBL/GenBank/DDBJ databases">
        <authorList>
            <consortium name="Wellcome Sanger Institute Data Sharing"/>
        </authorList>
    </citation>
    <scope>NUCLEOTIDE SEQUENCE [LARGE SCALE GENOMIC DNA]</scope>
</reference>
<dbReference type="OrthoDB" id="6105938at2759"/>
<sequence>MERNPEHQPAQSEQSNSISESEFSCHCCYDILVNPTTLTCGHNFCRHCLAQWWESSHKNECPECREKWEGFPKTNILLRDATDRLFGEVVNRRKSEIDSNLQISQSLYAFQRYGNNLGRMRKNHRGFFSGVLTALTCVAVVVLVYHWSSGGGEQQEMLSSKAVPLWTAEEVLSWLEQLGPWARPYRETFQQEKVNGRLLVILGEEELNKHPYSIENQAHRQALLVELDRLKTLGVKPPQNLWEYKAANAGKSLFLVYALKRSPRLTIFYLYLFDYTKTFLPLLHTCCPSAQNNDPLLNNRFLNMQLQPSRGQWVEFLVKYCLVPYQLIAEFAWDWLTIHYWTSCFIIVNAMLLSVLEVFAMWKLWRRTTIRSIPLMMWNYWWKVLSQVLAFSLLWPLVPQFVYNCFFYWALYFSPVINIDRMIRQVMLFDRQAR</sequence>
<keyword evidence="6" id="KW-0053">Apoptosis</keyword>
<protein>
    <recommendedName>
        <fullName evidence="17">Bifunctional apoptosis regulator</fullName>
        <ecNumber evidence="3">2.3.2.27</ecNumber>
    </recommendedName>
</protein>
<keyword evidence="7" id="KW-0479">Metal-binding</keyword>
<evidence type="ECO:0000256" key="1">
    <source>
        <dbReference type="ARBA" id="ARBA00000900"/>
    </source>
</evidence>
<dbReference type="FunFam" id="1.10.150.50:FF:000053">
    <property type="entry name" value="Bifunctional apoptosis regulator"/>
    <property type="match status" value="1"/>
</dbReference>
<keyword evidence="13 19" id="KW-0472">Membrane</keyword>
<dbReference type="EC" id="2.3.2.27" evidence="3"/>
<feature type="transmembrane region" description="Helical" evidence="19">
    <location>
        <begin position="127"/>
        <end position="148"/>
    </location>
</feature>
<dbReference type="PANTHER" id="PTHR15898:SF13">
    <property type="entry name" value="BIFUNCTIONAL APOPTOSIS REGULATOR"/>
    <property type="match status" value="1"/>
</dbReference>
<evidence type="ECO:0000256" key="4">
    <source>
        <dbReference type="ARBA" id="ARBA00022679"/>
    </source>
</evidence>
<dbReference type="GO" id="GO:0005634">
    <property type="term" value="C:nucleus"/>
    <property type="evidence" value="ECO:0007669"/>
    <property type="project" value="TreeGrafter"/>
</dbReference>
<keyword evidence="11" id="KW-0832">Ubl conjugation</keyword>